<dbReference type="AlphaFoldDB" id="A0A7J2TIR1"/>
<dbReference type="Pfam" id="PF02778">
    <property type="entry name" value="tRNA_int_endo_N"/>
    <property type="match status" value="2"/>
</dbReference>
<name>A0A7J2TIR1_ARCFL</name>
<reference evidence="7" key="1">
    <citation type="journal article" date="2020" name="mSystems">
        <title>Genome- and Community-Level Interaction Insights into Carbon Utilization and Element Cycling Functions of Hydrothermarchaeota in Hydrothermal Sediment.</title>
        <authorList>
            <person name="Zhou Z."/>
            <person name="Liu Y."/>
            <person name="Xu W."/>
            <person name="Pan J."/>
            <person name="Luo Z.H."/>
            <person name="Li M."/>
        </authorList>
    </citation>
    <scope>NUCLEOTIDE SEQUENCE [LARGE SCALE GENOMIC DNA]</scope>
    <source>
        <strain evidence="7">SpSt-26</strain>
    </source>
</reference>
<keyword evidence="2 4" id="KW-0456">Lyase</keyword>
<evidence type="ECO:0000256" key="3">
    <source>
        <dbReference type="ARBA" id="ARBA00024798"/>
    </source>
</evidence>
<dbReference type="GO" id="GO:0003676">
    <property type="term" value="F:nucleic acid binding"/>
    <property type="evidence" value="ECO:0007669"/>
    <property type="project" value="InterPro"/>
</dbReference>
<feature type="active site" evidence="4">
    <location>
        <position position="256"/>
    </location>
</feature>
<dbReference type="PANTHER" id="PTHR21227:SF0">
    <property type="entry name" value="TRNA-SPLICING ENDONUCLEASE SUBUNIT SEN2"/>
    <property type="match status" value="1"/>
</dbReference>
<dbReference type="CDD" id="cd22363">
    <property type="entry name" value="tRNA-intron_lyase_C"/>
    <property type="match status" value="1"/>
</dbReference>
<comment type="subunit">
    <text evidence="4">Homodimer.</text>
</comment>
<sequence length="303" mass="35728">MIGKIQEDFAVLNSNRDLERNGFGQKRGEKIYLHPVEALYLQLKGRAKFAELKDLIDWVQKKVDSFPAIYFVYEDLRNRGNRVKIGGKLLFTNKAFLPISENEVISFEKIRSLLSEFGELILSVVDEECEVTYYSIKEPEMRGEQIEELPKVKGVFLKDRILTENLEIFEKYFYGSRVGKYVALSILEGFYLFERGVLEVENSEEMMRIAKEDEFQRRFFVYRDLKQRNFVVKTGFKFGSDFRVYRKVESADELPHSEFLVSVVEDEITVRDLSRSVRLANSVRKKLVFAWNGKYFLFEWVKV</sequence>
<organism evidence="7">
    <name type="scientific">Archaeoglobus fulgidus</name>
    <dbReference type="NCBI Taxonomy" id="2234"/>
    <lineage>
        <taxon>Archaea</taxon>
        <taxon>Methanobacteriati</taxon>
        <taxon>Methanobacteriota</taxon>
        <taxon>Archaeoglobi</taxon>
        <taxon>Archaeoglobales</taxon>
        <taxon>Archaeoglobaceae</taxon>
        <taxon>Archaeoglobus</taxon>
    </lineage>
</organism>
<evidence type="ECO:0000256" key="2">
    <source>
        <dbReference type="ARBA" id="ARBA00023239"/>
    </source>
</evidence>
<dbReference type="NCBIfam" id="TIGR00324">
    <property type="entry name" value="endA"/>
    <property type="match status" value="1"/>
</dbReference>
<dbReference type="Gene3D" id="3.40.1350.150">
    <property type="match status" value="1"/>
</dbReference>
<dbReference type="InterPro" id="IPR006676">
    <property type="entry name" value="tRNA_splic"/>
</dbReference>
<evidence type="ECO:0000313" key="7">
    <source>
        <dbReference type="EMBL" id="HEH35473.1"/>
    </source>
</evidence>
<feature type="domain" description="tRNA intron endonuclease N-terminal" evidence="6">
    <location>
        <begin position="152"/>
        <end position="207"/>
    </location>
</feature>
<keyword evidence="1 4" id="KW-0819">tRNA processing</keyword>
<dbReference type="InterPro" id="IPR023516">
    <property type="entry name" value="tRNA_splic_arch_long"/>
</dbReference>
<feature type="domain" description="tRNA intron endonuclease catalytic" evidence="5">
    <location>
        <begin position="215"/>
        <end position="290"/>
    </location>
</feature>
<dbReference type="SUPFAM" id="SSF53032">
    <property type="entry name" value="tRNA-intron endonuclease catalytic domain-like"/>
    <property type="match status" value="2"/>
</dbReference>
<dbReference type="SUPFAM" id="SSF55267">
    <property type="entry name" value="tRNA-intron endonuclease N-terminal domain-like"/>
    <property type="match status" value="2"/>
</dbReference>
<dbReference type="Pfam" id="PF01974">
    <property type="entry name" value="tRNA_int_endo"/>
    <property type="match status" value="1"/>
</dbReference>
<dbReference type="InterPro" id="IPR036740">
    <property type="entry name" value="tRNA_intron_Endonuc_N_sf"/>
</dbReference>
<comment type="catalytic activity">
    <reaction evidence="4">
        <text>pretRNA = a 3'-half-tRNA molecule with a 5'-OH end + a 5'-half-tRNA molecule with a 2',3'-cyclic phosphate end + an intron with a 2',3'-cyclic phosphate and a 5'-hydroxyl terminus.</text>
        <dbReference type="EC" id="4.6.1.16"/>
    </reaction>
</comment>
<dbReference type="EMBL" id="DSLA01000076">
    <property type="protein sequence ID" value="HEH35473.1"/>
    <property type="molecule type" value="Genomic_DNA"/>
</dbReference>
<comment type="function">
    <text evidence="4">Endonuclease that removes tRNA introns. Cleaves pre-tRNA at the 5' and 3' splice sites to release the intron. The products are an intron and two tRNA half-molecules bearing 2',3' cyclic phosphate and 5'-OH termini. Recognizes a pseudosymmetric substrate in which 2 bulged loops of 3 bases are separated by a stem of 4 bp.</text>
</comment>
<dbReference type="GO" id="GO:0000213">
    <property type="term" value="F:tRNA-intron lyase activity"/>
    <property type="evidence" value="ECO:0007669"/>
    <property type="project" value="UniProtKB-UniRule"/>
</dbReference>
<dbReference type="Gene3D" id="3.40.1170.20">
    <property type="entry name" value="tRNA intron endonuclease, N-terminal domain"/>
    <property type="match status" value="1"/>
</dbReference>
<evidence type="ECO:0000259" key="5">
    <source>
        <dbReference type="Pfam" id="PF01974"/>
    </source>
</evidence>
<feature type="active site" evidence="4">
    <location>
        <position position="285"/>
    </location>
</feature>
<comment type="function">
    <text evidence="3">Endonuclease that removes tRNA introns. Cleaves pre-tRNA at the 5'- and 3'-splice sites to release the intron. The products are an intron and two tRNA half-molecules bearing 2',3' cyclic phosphate and 5'-OH termini. Recognizes a pseudosymmetric substrate in which 2 bulged loops of 3 bases are separated by a stem of 4 bp.</text>
</comment>
<dbReference type="PANTHER" id="PTHR21227">
    <property type="entry name" value="TRNA-SPLICING ENDONUCLEASE SUBUNIT SEN2"/>
    <property type="match status" value="1"/>
</dbReference>
<dbReference type="InterPro" id="IPR011856">
    <property type="entry name" value="tRNA_endonuc-like_dom_sf"/>
</dbReference>
<evidence type="ECO:0000256" key="4">
    <source>
        <dbReference type="HAMAP-Rule" id="MF_01834"/>
    </source>
</evidence>
<dbReference type="EC" id="4.6.1.16" evidence="4"/>
<comment type="similarity">
    <text evidence="4">Belongs to the tRNA-intron endonuclease family. Archaeal long subfamily.</text>
</comment>
<dbReference type="InterPro" id="IPR036167">
    <property type="entry name" value="tRNA_intron_Endo_cat-like_sf"/>
</dbReference>
<dbReference type="GO" id="GO:0006388">
    <property type="term" value="P:tRNA splicing, via endonucleolytic cleavage and ligation"/>
    <property type="evidence" value="ECO:0007669"/>
    <property type="project" value="UniProtKB-UniRule"/>
</dbReference>
<evidence type="ECO:0000256" key="1">
    <source>
        <dbReference type="ARBA" id="ARBA00022694"/>
    </source>
</evidence>
<dbReference type="Gene3D" id="3.40.1350.10">
    <property type="match status" value="1"/>
</dbReference>
<evidence type="ECO:0000259" key="6">
    <source>
        <dbReference type="Pfam" id="PF02778"/>
    </source>
</evidence>
<dbReference type="GO" id="GO:0005737">
    <property type="term" value="C:cytoplasm"/>
    <property type="evidence" value="ECO:0007669"/>
    <property type="project" value="TreeGrafter"/>
</dbReference>
<protein>
    <recommendedName>
        <fullName evidence="4">tRNA-splicing endonuclease</fullName>
        <ecNumber evidence="4">4.6.1.16</ecNumber>
    </recommendedName>
    <alternativeName>
        <fullName evidence="4">tRNA-intron endonuclease</fullName>
    </alternativeName>
</protein>
<feature type="active site" evidence="4">
    <location>
        <position position="245"/>
    </location>
</feature>
<accession>A0A7J2TIR1</accession>
<proteinExistence type="inferred from homology"/>
<dbReference type="InterPro" id="IPR006678">
    <property type="entry name" value="tRNA_intron_Endonuc_N"/>
</dbReference>
<feature type="domain" description="tRNA intron endonuclease N-terminal" evidence="6">
    <location>
        <begin position="14"/>
        <end position="50"/>
    </location>
</feature>
<gene>
    <name evidence="4 7" type="primary">endA</name>
    <name evidence="7" type="ORF">ENP88_04865</name>
</gene>
<comment type="caution">
    <text evidence="7">The sequence shown here is derived from an EMBL/GenBank/DDBJ whole genome shotgun (WGS) entry which is preliminary data.</text>
</comment>
<dbReference type="InterPro" id="IPR006677">
    <property type="entry name" value="tRNA_intron_Endonuc_cat-like"/>
</dbReference>
<dbReference type="HAMAP" id="MF_01834">
    <property type="entry name" value="EndA_long"/>
    <property type="match status" value="1"/>
</dbReference>